<evidence type="ECO:0000256" key="12">
    <source>
        <dbReference type="ARBA" id="ARBA00041275"/>
    </source>
</evidence>
<proteinExistence type="inferred from homology"/>
<keyword evidence="5" id="KW-0210">Decarboxylase</keyword>
<dbReference type="SUPFAM" id="SSF53383">
    <property type="entry name" value="PLP-dependent transferases"/>
    <property type="match status" value="1"/>
</dbReference>
<dbReference type="GO" id="GO:0042427">
    <property type="term" value="P:serotonin biosynthetic process"/>
    <property type="evidence" value="ECO:0007669"/>
    <property type="project" value="TreeGrafter"/>
</dbReference>
<dbReference type="PANTHER" id="PTHR11999">
    <property type="entry name" value="GROUP II PYRIDOXAL-5-PHOSPHATE DECARBOXYLASE"/>
    <property type="match status" value="1"/>
</dbReference>
<dbReference type="GO" id="GO:0004058">
    <property type="term" value="F:aromatic-L-amino-acid decarboxylase activity"/>
    <property type="evidence" value="ECO:0007669"/>
    <property type="project" value="UniProtKB-EC"/>
</dbReference>
<comment type="subunit">
    <text evidence="3">Homodimer.</text>
</comment>
<comment type="pathway">
    <text evidence="9">Catecholamine biosynthesis; dopamine biosynthesis; dopamine from L-tyrosine: step 2/2.</text>
</comment>
<dbReference type="GO" id="GO:0030170">
    <property type="term" value="F:pyridoxal phosphate binding"/>
    <property type="evidence" value="ECO:0007669"/>
    <property type="project" value="InterPro"/>
</dbReference>
<dbReference type="Gene3D" id="1.20.1340.10">
    <property type="entry name" value="dopa decarboxylase, N-terminal domain"/>
    <property type="match status" value="1"/>
</dbReference>
<dbReference type="GeneTree" id="ENSGT00940000156004"/>
<dbReference type="PANTHER" id="PTHR11999:SF167">
    <property type="entry name" value="AROMATIC-L-AMINO-ACID DECARBOXYLASE"/>
    <property type="match status" value="1"/>
</dbReference>
<reference evidence="14" key="2">
    <citation type="submission" date="2025-08" db="UniProtKB">
        <authorList>
            <consortium name="Ensembl"/>
        </authorList>
    </citation>
    <scope>IDENTIFICATION</scope>
</reference>
<dbReference type="GO" id="GO:0042423">
    <property type="term" value="P:catecholamine biosynthetic process"/>
    <property type="evidence" value="ECO:0007669"/>
    <property type="project" value="UniProtKB-KW"/>
</dbReference>
<evidence type="ECO:0000256" key="6">
    <source>
        <dbReference type="ARBA" id="ARBA00022898"/>
    </source>
</evidence>
<evidence type="ECO:0000256" key="9">
    <source>
        <dbReference type="ARBA" id="ARBA00037889"/>
    </source>
</evidence>
<evidence type="ECO:0000256" key="5">
    <source>
        <dbReference type="ARBA" id="ARBA00022793"/>
    </source>
</evidence>
<dbReference type="Gene3D" id="3.40.640.10">
    <property type="entry name" value="Type I PLP-dependent aspartate aminotransferase-like (Major domain)"/>
    <property type="match status" value="2"/>
</dbReference>
<reference evidence="14" key="3">
    <citation type="submission" date="2025-09" db="UniProtKB">
        <authorList>
            <consortium name="Ensembl"/>
        </authorList>
    </citation>
    <scope>IDENTIFICATION</scope>
</reference>
<reference evidence="14 15" key="1">
    <citation type="journal article" date="2011" name="Genome Biol. Evol.">
        <title>Integration of the genetic map and genome assembly of fugu facilitates insights into distinct features of genome evolution in teleosts and mammals.</title>
        <authorList>
            <person name="Kai W."/>
            <person name="Kikuchi K."/>
            <person name="Tohari S."/>
            <person name="Chew A.K."/>
            <person name="Tay A."/>
            <person name="Fujiwara A."/>
            <person name="Hosoya S."/>
            <person name="Suetake H."/>
            <person name="Naruse K."/>
            <person name="Brenner S."/>
            <person name="Suzuki Y."/>
            <person name="Venkatesh B."/>
        </authorList>
    </citation>
    <scope>NUCLEOTIDE SEQUENCE [LARGE SCALE GENOMIC DNA]</scope>
</reference>
<name>A0A674MST9_TAKRU</name>
<dbReference type="InterPro" id="IPR015421">
    <property type="entry name" value="PyrdxlP-dep_Trfase_major"/>
</dbReference>
<evidence type="ECO:0000256" key="2">
    <source>
        <dbReference type="ARBA" id="ARBA00009533"/>
    </source>
</evidence>
<dbReference type="InterPro" id="IPR015422">
    <property type="entry name" value="PyrdxlP-dep_Trfase_small"/>
</dbReference>
<evidence type="ECO:0000256" key="4">
    <source>
        <dbReference type="ARBA" id="ARBA00022584"/>
    </source>
</evidence>
<evidence type="ECO:0000256" key="1">
    <source>
        <dbReference type="ARBA" id="ARBA00001933"/>
    </source>
</evidence>
<evidence type="ECO:0000256" key="3">
    <source>
        <dbReference type="ARBA" id="ARBA00011738"/>
    </source>
</evidence>
<organism evidence="14 15">
    <name type="scientific">Takifugu rubripes</name>
    <name type="common">Japanese pufferfish</name>
    <name type="synonym">Fugu rubripes</name>
    <dbReference type="NCBI Taxonomy" id="31033"/>
    <lineage>
        <taxon>Eukaryota</taxon>
        <taxon>Metazoa</taxon>
        <taxon>Chordata</taxon>
        <taxon>Craniata</taxon>
        <taxon>Vertebrata</taxon>
        <taxon>Euteleostomi</taxon>
        <taxon>Actinopterygii</taxon>
        <taxon>Neopterygii</taxon>
        <taxon>Teleostei</taxon>
        <taxon>Neoteleostei</taxon>
        <taxon>Acanthomorphata</taxon>
        <taxon>Eupercaria</taxon>
        <taxon>Tetraodontiformes</taxon>
        <taxon>Tetradontoidea</taxon>
        <taxon>Tetraodontidae</taxon>
        <taxon>Takifugu</taxon>
    </lineage>
</organism>
<comment type="function">
    <text evidence="8">Catalyzes the decarboxylation of L-3,4-dihydroxyphenylalanine (DOPA) to dopamine and L-5-hydroxytryptophan to serotonin.</text>
</comment>
<keyword evidence="6 13" id="KW-0663">Pyridoxal phosphate</keyword>
<dbReference type="FunFam" id="1.20.1340.10:FF:000001">
    <property type="entry name" value="Histidine decarboxylase"/>
    <property type="match status" value="1"/>
</dbReference>
<sequence>MDVAEFRRRGKEMVDYIADYLENIEQRPVYPDVEPGYLRNLIPSEAPVEPEDYNDIIKDVERVIMPGITHWHSPHFYAYFAAASSYPAMLADMLCGAIGCIGFSWAASPACTELETVMLDWLGKMLKLPECFIAGTSGRGGGVIQGTASEATLIALLAARCKVINRMRASNPQLSESEIFSKLVSYTSIYSHSSVERAALIGGVTMKKVSTDKNFAVRGETLKKMIEEDKAAGLIPFFVCATLGTTPSCAFDRITELGPICESTIAHWQIPLGRRFRSLKMWFVFRTYGIQGLQTYIRKHVSLAKEFEKMVLADENFEICAEVIMGLVCFRLKGSNEINQKLLERITKLREIHLVPCQLEERFILRFAICARTTELRHIQRAWSHIKKLAYEILQESSHCLKG</sequence>
<evidence type="ECO:0000313" key="15">
    <source>
        <dbReference type="Proteomes" id="UP000005226"/>
    </source>
</evidence>
<dbReference type="Gene3D" id="3.90.1150.10">
    <property type="entry name" value="Aspartate Aminotransferase, domain 1"/>
    <property type="match status" value="1"/>
</dbReference>
<dbReference type="AlphaFoldDB" id="A0A674MST9"/>
<keyword evidence="15" id="KW-1185">Reference proteome</keyword>
<evidence type="ECO:0000256" key="10">
    <source>
        <dbReference type="ARBA" id="ARBA00038886"/>
    </source>
</evidence>
<dbReference type="EC" id="4.1.1.28" evidence="10"/>
<dbReference type="InterPro" id="IPR010977">
    <property type="entry name" value="Aromatic_deC"/>
</dbReference>
<keyword evidence="4" id="KW-0127">Catecholamine biosynthesis</keyword>
<evidence type="ECO:0000256" key="11">
    <source>
        <dbReference type="ARBA" id="ARBA00040968"/>
    </source>
</evidence>
<dbReference type="Pfam" id="PF00282">
    <property type="entry name" value="Pyridoxal_deC"/>
    <property type="match status" value="2"/>
</dbReference>
<gene>
    <name evidence="14" type="primary">ddc</name>
</gene>
<dbReference type="GO" id="GO:0019752">
    <property type="term" value="P:carboxylic acid metabolic process"/>
    <property type="evidence" value="ECO:0007669"/>
    <property type="project" value="InterPro"/>
</dbReference>
<dbReference type="FunFam" id="3.90.1150.10:FF:000018">
    <property type="entry name" value="Histidine decarboxylase"/>
    <property type="match status" value="1"/>
</dbReference>
<dbReference type="InterPro" id="IPR002129">
    <property type="entry name" value="PyrdxlP-dep_de-COase"/>
</dbReference>
<evidence type="ECO:0000256" key="13">
    <source>
        <dbReference type="RuleBase" id="RU000382"/>
    </source>
</evidence>
<comment type="cofactor">
    <cofactor evidence="1 13">
        <name>pyridoxal 5'-phosphate</name>
        <dbReference type="ChEBI" id="CHEBI:597326"/>
    </cofactor>
</comment>
<accession>A0A674MST9</accession>
<dbReference type="GO" id="GO:0006520">
    <property type="term" value="P:amino acid metabolic process"/>
    <property type="evidence" value="ECO:0007669"/>
    <property type="project" value="InterPro"/>
</dbReference>
<dbReference type="Proteomes" id="UP000005226">
    <property type="component" value="Chromosome 7"/>
</dbReference>
<dbReference type="PRINTS" id="PR00800">
    <property type="entry name" value="YHDCRBOXLASE"/>
</dbReference>
<protein>
    <recommendedName>
        <fullName evidence="11">Aromatic-L-amino-acid decarboxylase</fullName>
        <ecNumber evidence="10">4.1.1.28</ecNumber>
    </recommendedName>
    <alternativeName>
        <fullName evidence="12">DOPA decarboxylase</fullName>
    </alternativeName>
</protein>
<dbReference type="Ensembl" id="ENSTRUT00000073629.1">
    <property type="protein sequence ID" value="ENSTRUP00000064499.1"/>
    <property type="gene ID" value="ENSTRUG00000009415.3"/>
</dbReference>
<evidence type="ECO:0000256" key="7">
    <source>
        <dbReference type="ARBA" id="ARBA00023239"/>
    </source>
</evidence>
<dbReference type="GO" id="GO:0005737">
    <property type="term" value="C:cytoplasm"/>
    <property type="evidence" value="ECO:0007669"/>
    <property type="project" value="TreeGrafter"/>
</dbReference>
<comment type="similarity">
    <text evidence="2 13">Belongs to the group II decarboxylase family.</text>
</comment>
<keyword evidence="7 13" id="KW-0456">Lyase</keyword>
<dbReference type="InterPro" id="IPR015424">
    <property type="entry name" value="PyrdxlP-dep_Trfase"/>
</dbReference>
<evidence type="ECO:0000256" key="8">
    <source>
        <dbReference type="ARBA" id="ARBA00037256"/>
    </source>
</evidence>
<evidence type="ECO:0000313" key="14">
    <source>
        <dbReference type="Ensembl" id="ENSTRUP00000064499.1"/>
    </source>
</evidence>